<reference evidence="1" key="1">
    <citation type="submission" date="2019-06" db="EMBL/GenBank/DDBJ databases">
        <authorList>
            <person name="Zheng W."/>
        </authorList>
    </citation>
    <scope>NUCLEOTIDE SEQUENCE</scope>
    <source>
        <strain evidence="1">QDHG01</strain>
    </source>
</reference>
<evidence type="ECO:0000313" key="1">
    <source>
        <dbReference type="EMBL" id="TNV87187.1"/>
    </source>
</evidence>
<protein>
    <submittedName>
        <fullName evidence="1">Uncharacterized protein</fullName>
    </submittedName>
</protein>
<sequence>MASLTCWLAPLSSTPSAWMVAKITVSATRARESSTIFCTSTTGATTATGAFSSAAPAPPFFLPPAAKAGFSGKDSLYKLRYDWTSSISPLMASLRAILSSCS</sequence>
<proteinExistence type="predicted"/>
<dbReference type="AlphaFoldDB" id="A0A8J8P353"/>
<evidence type="ECO:0000313" key="2">
    <source>
        <dbReference type="Proteomes" id="UP000785679"/>
    </source>
</evidence>
<dbReference type="Proteomes" id="UP000785679">
    <property type="component" value="Unassembled WGS sequence"/>
</dbReference>
<accession>A0A8J8P353</accession>
<keyword evidence="2" id="KW-1185">Reference proteome</keyword>
<gene>
    <name evidence="1" type="ORF">FGO68_gene8880</name>
</gene>
<organism evidence="1 2">
    <name type="scientific">Halteria grandinella</name>
    <dbReference type="NCBI Taxonomy" id="5974"/>
    <lineage>
        <taxon>Eukaryota</taxon>
        <taxon>Sar</taxon>
        <taxon>Alveolata</taxon>
        <taxon>Ciliophora</taxon>
        <taxon>Intramacronucleata</taxon>
        <taxon>Spirotrichea</taxon>
        <taxon>Stichotrichia</taxon>
        <taxon>Sporadotrichida</taxon>
        <taxon>Halteriidae</taxon>
        <taxon>Halteria</taxon>
    </lineage>
</organism>
<name>A0A8J8P353_HALGN</name>
<comment type="caution">
    <text evidence="1">The sequence shown here is derived from an EMBL/GenBank/DDBJ whole genome shotgun (WGS) entry which is preliminary data.</text>
</comment>
<dbReference type="EMBL" id="RRYP01000585">
    <property type="protein sequence ID" value="TNV87187.1"/>
    <property type="molecule type" value="Genomic_DNA"/>
</dbReference>